<evidence type="ECO:0000313" key="6">
    <source>
        <dbReference type="Proteomes" id="UP000672602"/>
    </source>
</evidence>
<dbReference type="SUPFAM" id="SSF51120">
    <property type="entry name" value="beta-Roll"/>
    <property type="match status" value="6"/>
</dbReference>
<name>A0A8J7S0W1_9PROT</name>
<dbReference type="Gene3D" id="2.60.120.1440">
    <property type="match status" value="1"/>
</dbReference>
<accession>A0A8J7S0W1</accession>
<feature type="compositionally biased region" description="Gly residues" evidence="3">
    <location>
        <begin position="1598"/>
        <end position="1613"/>
    </location>
</feature>
<feature type="compositionally biased region" description="Acidic residues" evidence="3">
    <location>
        <begin position="1270"/>
        <end position="1280"/>
    </location>
</feature>
<dbReference type="Pfam" id="PF00353">
    <property type="entry name" value="HemolysinCabind"/>
    <property type="match status" value="13"/>
</dbReference>
<dbReference type="GO" id="GO:0005576">
    <property type="term" value="C:extracellular region"/>
    <property type="evidence" value="ECO:0007669"/>
    <property type="project" value="UniProtKB-SubCell"/>
</dbReference>
<dbReference type="PRINTS" id="PR00313">
    <property type="entry name" value="CABNDNGRPT"/>
</dbReference>
<feature type="region of interest" description="Disordered" evidence="3">
    <location>
        <begin position="305"/>
        <end position="329"/>
    </location>
</feature>
<dbReference type="EMBL" id="JAGMWN010000002">
    <property type="protein sequence ID" value="MBP5856649.1"/>
    <property type="molecule type" value="Genomic_DNA"/>
</dbReference>
<evidence type="ECO:0000313" key="5">
    <source>
        <dbReference type="EMBL" id="MBP5856649.1"/>
    </source>
</evidence>
<feature type="compositionally biased region" description="Acidic residues" evidence="3">
    <location>
        <begin position="317"/>
        <end position="329"/>
    </location>
</feature>
<dbReference type="InterPro" id="IPR001343">
    <property type="entry name" value="Hemolysn_Ca-bd"/>
</dbReference>
<dbReference type="InterPro" id="IPR011049">
    <property type="entry name" value="Serralysin-like_metalloprot_C"/>
</dbReference>
<keyword evidence="2" id="KW-0964">Secreted</keyword>
<dbReference type="Gene3D" id="2.150.10.10">
    <property type="entry name" value="Serralysin-like metalloprotease, C-terminal"/>
    <property type="match status" value="8"/>
</dbReference>
<keyword evidence="6" id="KW-1185">Reference proteome</keyword>
<dbReference type="InterPro" id="IPR050557">
    <property type="entry name" value="RTX_toxin/Mannuronan_C5-epim"/>
</dbReference>
<dbReference type="InterPro" id="IPR006860">
    <property type="entry name" value="FecR"/>
</dbReference>
<feature type="domain" description="FecR protein" evidence="4">
    <location>
        <begin position="152"/>
        <end position="256"/>
    </location>
</feature>
<evidence type="ECO:0000256" key="2">
    <source>
        <dbReference type="ARBA" id="ARBA00022525"/>
    </source>
</evidence>
<proteinExistence type="predicted"/>
<evidence type="ECO:0000256" key="3">
    <source>
        <dbReference type="SAM" id="MobiDB-lite"/>
    </source>
</evidence>
<feature type="compositionally biased region" description="Acidic residues" evidence="3">
    <location>
        <begin position="1206"/>
        <end position="1220"/>
    </location>
</feature>
<evidence type="ECO:0000256" key="1">
    <source>
        <dbReference type="ARBA" id="ARBA00004613"/>
    </source>
</evidence>
<feature type="compositionally biased region" description="Gly residues" evidence="3">
    <location>
        <begin position="1167"/>
        <end position="1181"/>
    </location>
</feature>
<protein>
    <submittedName>
        <fullName evidence="5">FecR domain-containing protein</fullName>
    </submittedName>
</protein>
<dbReference type="PANTHER" id="PTHR38340:SF1">
    <property type="entry name" value="S-LAYER PROTEIN"/>
    <property type="match status" value="1"/>
</dbReference>
<dbReference type="InterPro" id="IPR018511">
    <property type="entry name" value="Hemolysin-typ_Ca-bd_CS"/>
</dbReference>
<gene>
    <name evidence="5" type="ORF">KAJ83_06490</name>
</gene>
<feature type="region of interest" description="Disordered" evidence="3">
    <location>
        <begin position="1161"/>
        <end position="1295"/>
    </location>
</feature>
<dbReference type="PROSITE" id="PS00330">
    <property type="entry name" value="HEMOLYSIN_CALCIUM"/>
    <property type="match status" value="9"/>
</dbReference>
<organism evidence="5 6">
    <name type="scientific">Marivibrio halodurans</name>
    <dbReference type="NCBI Taxonomy" id="2039722"/>
    <lineage>
        <taxon>Bacteria</taxon>
        <taxon>Pseudomonadati</taxon>
        <taxon>Pseudomonadota</taxon>
        <taxon>Alphaproteobacteria</taxon>
        <taxon>Rhodospirillales</taxon>
        <taxon>Rhodospirillaceae</taxon>
        <taxon>Marivibrio</taxon>
    </lineage>
</organism>
<dbReference type="PANTHER" id="PTHR38340">
    <property type="entry name" value="S-LAYER PROTEIN"/>
    <property type="match status" value="1"/>
</dbReference>
<feature type="compositionally biased region" description="Gly residues" evidence="3">
    <location>
        <begin position="1221"/>
        <end position="1235"/>
    </location>
</feature>
<reference evidence="5" key="1">
    <citation type="submission" date="2021-04" db="EMBL/GenBank/DDBJ databases">
        <authorList>
            <person name="Zhang D.-C."/>
        </authorList>
    </citation>
    <scope>NUCLEOTIDE SEQUENCE</scope>
    <source>
        <strain evidence="5">CGMCC 1.15697</strain>
    </source>
</reference>
<dbReference type="Pfam" id="PF04773">
    <property type="entry name" value="FecR"/>
    <property type="match status" value="1"/>
</dbReference>
<feature type="region of interest" description="Disordered" evidence="3">
    <location>
        <begin position="1595"/>
        <end position="1614"/>
    </location>
</feature>
<sequence length="1979" mass="198195">MRGMPTEGSNADTGNGAGETLFVNLGGTGDPVLLPGGNEALQGDFAREGFDLHIELPGGDTIVVVDFFAGGPDALATLMTEGGARILGETAAKLAGPETAGQIAQSDGIASDASAFGEAVGTIDAMKGTATVIRADGTEEPLEAGSQIYENDTIVTGTDSALGVLFVDDSTMSMGSQARIVVDQMVYDDSNQSGNQLFDVVQGAFVFASGHIGKTNPEDVEVRTPVATIGIRGTKYGVNVGAEDGETTVTLFEGAVTVRNAGGEQVLSSVGQTTYVAAYDIAPSDVTTMDPLQQARMYGEAIAFSPDQPSLNRDGQDGESSDGETGDQAVLDDSEMEKLADQLNDVDTAAGPSGAIAAVTKSAAFLRLLNGLLEGSGSLQSGTLANDNDDGRGAYDYFTGLDDRYGDNDSFVPSAGPGAPLGPSGPISSSPFNDSLPNAPFSGRYAFRYDPSNPVVGTVVGSSGPGKDIFTISMSQSAVPTGWTVGQDASGNVIITESNGTIITMSEVEEFDLDLGTGNDSASVGDLSNTDIINETVLIDGGAGNDSIDASATDKRVVADGGAGNDVIRGGDYAGGDTTSVYSGDNLTGGSGADVIYGNAGNDLIDGGTGNDLLYGGTGDDIILGGDGDDTIDGGAGGDAINAGAGNDTILYRVGDGADVIDGGAGNDRVVVSYTAADLTDPDILQALAALHSGQQGTFPALGLTLSGIETITIDGPQQDTTTALSLAAGPANEDESIPVTIGLSVATGAAMQTIVTLDGVPEGYVLTNAAGDNFPGGTAIDLTPDQLAGLAITPPANVSADFTLSVSATTTSLLTGGTSSAAASAVAVVAPVPDTPSVVAEDAAGVEGNAGDDLLEGTDGDDVLTGGAGNDTLTGGAGDDVLTGDGSNAATLIPLTIEAGAGEDIDGSESLALTFTLPAGVVLTDAQGTPYDIGHAFAPSDLDGLQALVPAGLGDFTIGITTTVTDIDQDGGSDTATFTDSLTVTIASGNGPGDDVLDGGTGADTLIAGDGDDTLSLTIDPDAGRDIVDGGAGSDALNLTLTVGPTDLIYADIVSDIIALHDWIASGPGPEEVRVFETLNLRVQGVESLTVLGLEGEEIPIDSLRVQGVDIIAGDSDDTIGGTDNADTIDGGGGNDVIDGGGGGDTLYGAEGDDILLGGDDDDALYGGGGNDTLTGGGGSDVLDGGEGDDVLDGGTGGDTLYGAEGDDTLIGSDDDDELYGGGGDDTLTGGGGNDVLDGGEGDDVLDGGTGNDTLRGGDGNDTLHGSDGDDVIDGDAGDDVLTGGGGNDTLRGGDGDDTAIFNFAQDGPGVTYDGGDGYDTLRIELSTGMDALEQAIAEIAEAIKAAKLDPSALQSVESIGLDFQNVEDVQLFVDGTEKTFSPTVTGLEPLVIDTDALFAGTPVARDIAIQDADSPTLMQASVTISQGMQAGDALTIDAGVLQATGLEILSAGPDGEGNFTLVLSGDAPVAAYEEALSAIRLVNDDDAPEPGARTISIAVTDDDGISSEAAETGVAVEPSAAEIADSEGAQNDSVAFVTEADGEGAVVSGLAEITEPQTTIETLTITVARTGNGAQGGEDDDDGEWEGFDHWFANQGNGGGSNGDGNQGQGSNGRFEVIVNGISLGIFIATVAHGQLGEWGTVEIGGIEVTEGETVDIEIKAVDSASNVLVNRIELGDRVFEAEDSVNLTGGSVHDDYVALSGGTVGFSVAVEAPDTDAFDTWLLRSGNDEDALSQEDLDQLFDGIDMGAGHDWVAAAAGVENTLEVDLGGDVWTGADHVAGGAGDDVIIGNDAANILAGGDGNDRLVAKGGDDLLLGGAGDDVMEVSGDDLSAMGGQTDFGARHDSVDQALDANSTDGIEGLDRGRSGLDGGSGRDTLKVTNGPTDGSIDSEDVTGVENIEALDIVNTGGQTNVNLSLEDIISMTDENNELTILKGQDDTVKIDGQEYGASDEFSLMHGDIAVKITIEETEQVPDAS</sequence>
<comment type="subcellular location">
    <subcellularLocation>
        <location evidence="1">Secreted</location>
    </subcellularLocation>
</comment>
<evidence type="ECO:0000259" key="4">
    <source>
        <dbReference type="Pfam" id="PF04773"/>
    </source>
</evidence>
<dbReference type="GO" id="GO:0005509">
    <property type="term" value="F:calcium ion binding"/>
    <property type="evidence" value="ECO:0007669"/>
    <property type="project" value="InterPro"/>
</dbReference>
<feature type="region of interest" description="Disordered" evidence="3">
    <location>
        <begin position="1855"/>
        <end position="1894"/>
    </location>
</feature>
<comment type="caution">
    <text evidence="5">The sequence shown here is derived from an EMBL/GenBank/DDBJ whole genome shotgun (WGS) entry which is preliminary data.</text>
</comment>
<dbReference type="Proteomes" id="UP000672602">
    <property type="component" value="Unassembled WGS sequence"/>
</dbReference>